<evidence type="ECO:0000313" key="3">
    <source>
        <dbReference type="Proteomes" id="UP001153678"/>
    </source>
</evidence>
<evidence type="ECO:0000256" key="1">
    <source>
        <dbReference type="SAM" id="MobiDB-lite"/>
    </source>
</evidence>
<accession>A0A9W4TBJ1</accession>
<sequence>LCVEKKLLLTKPSRCPFPDCGKNVDIMDPNFTRSKLNDSPSSQSSGTSALSNFM</sequence>
<dbReference type="EMBL" id="CAMKVN010026211">
    <property type="protein sequence ID" value="CAI2201014.1"/>
    <property type="molecule type" value="Genomic_DNA"/>
</dbReference>
<evidence type="ECO:0000313" key="2">
    <source>
        <dbReference type="EMBL" id="CAI2201014.1"/>
    </source>
</evidence>
<dbReference type="OrthoDB" id="2442604at2759"/>
<feature type="non-terminal residue" evidence="2">
    <location>
        <position position="54"/>
    </location>
</feature>
<proteinExistence type="predicted"/>
<gene>
    <name evidence="2" type="ORF">FWILDA_LOCUS19855</name>
</gene>
<comment type="caution">
    <text evidence="2">The sequence shown here is derived from an EMBL/GenBank/DDBJ whole genome shotgun (WGS) entry which is preliminary data.</text>
</comment>
<keyword evidence="3" id="KW-1185">Reference proteome</keyword>
<dbReference type="Proteomes" id="UP001153678">
    <property type="component" value="Unassembled WGS sequence"/>
</dbReference>
<protein>
    <submittedName>
        <fullName evidence="2">12176_t:CDS:1</fullName>
    </submittedName>
</protein>
<feature type="region of interest" description="Disordered" evidence="1">
    <location>
        <begin position="31"/>
        <end position="54"/>
    </location>
</feature>
<dbReference type="AlphaFoldDB" id="A0A9W4TBJ1"/>
<feature type="non-terminal residue" evidence="2">
    <location>
        <position position="1"/>
    </location>
</feature>
<organism evidence="2 3">
    <name type="scientific">Funneliformis geosporum</name>
    <dbReference type="NCBI Taxonomy" id="1117311"/>
    <lineage>
        <taxon>Eukaryota</taxon>
        <taxon>Fungi</taxon>
        <taxon>Fungi incertae sedis</taxon>
        <taxon>Mucoromycota</taxon>
        <taxon>Glomeromycotina</taxon>
        <taxon>Glomeromycetes</taxon>
        <taxon>Glomerales</taxon>
        <taxon>Glomeraceae</taxon>
        <taxon>Funneliformis</taxon>
    </lineage>
</organism>
<name>A0A9W4TBJ1_9GLOM</name>
<reference evidence="2" key="1">
    <citation type="submission" date="2022-08" db="EMBL/GenBank/DDBJ databases">
        <authorList>
            <person name="Kallberg Y."/>
            <person name="Tangrot J."/>
            <person name="Rosling A."/>
        </authorList>
    </citation>
    <scope>NUCLEOTIDE SEQUENCE</scope>
    <source>
        <strain evidence="2">Wild A</strain>
    </source>
</reference>